<evidence type="ECO:0000313" key="2">
    <source>
        <dbReference type="EMBL" id="KAK1604288.1"/>
    </source>
</evidence>
<proteinExistence type="predicted"/>
<dbReference type="AlphaFoldDB" id="A0AAD8QNL6"/>
<feature type="compositionally biased region" description="Gly residues" evidence="1">
    <location>
        <begin position="12"/>
        <end position="22"/>
    </location>
</feature>
<reference evidence="2" key="1">
    <citation type="submission" date="2023-07" db="EMBL/GenBank/DDBJ databases">
        <title>A chromosome-level genome assembly of Lolium multiflorum.</title>
        <authorList>
            <person name="Chen Y."/>
            <person name="Copetti D."/>
            <person name="Kolliker R."/>
            <person name="Studer B."/>
        </authorList>
    </citation>
    <scope>NUCLEOTIDE SEQUENCE</scope>
    <source>
        <strain evidence="2">02402/16</strain>
        <tissue evidence="2">Leaf</tissue>
    </source>
</reference>
<dbReference type="EMBL" id="JAUUTY010000007">
    <property type="protein sequence ID" value="KAK1604288.1"/>
    <property type="molecule type" value="Genomic_DNA"/>
</dbReference>
<gene>
    <name evidence="2" type="ORF">QYE76_027961</name>
</gene>
<evidence type="ECO:0000313" key="3">
    <source>
        <dbReference type="Proteomes" id="UP001231189"/>
    </source>
</evidence>
<evidence type="ECO:0000256" key="1">
    <source>
        <dbReference type="SAM" id="MobiDB-lite"/>
    </source>
</evidence>
<feature type="region of interest" description="Disordered" evidence="1">
    <location>
        <begin position="1"/>
        <end position="24"/>
    </location>
</feature>
<protein>
    <submittedName>
        <fullName evidence="2">Uncharacterized protein</fullName>
    </submittedName>
</protein>
<comment type="caution">
    <text evidence="2">The sequence shown here is derived from an EMBL/GenBank/DDBJ whole genome shotgun (WGS) entry which is preliminary data.</text>
</comment>
<keyword evidence="3" id="KW-1185">Reference proteome</keyword>
<organism evidence="2 3">
    <name type="scientific">Lolium multiflorum</name>
    <name type="common">Italian ryegrass</name>
    <name type="synonym">Lolium perenne subsp. multiflorum</name>
    <dbReference type="NCBI Taxonomy" id="4521"/>
    <lineage>
        <taxon>Eukaryota</taxon>
        <taxon>Viridiplantae</taxon>
        <taxon>Streptophyta</taxon>
        <taxon>Embryophyta</taxon>
        <taxon>Tracheophyta</taxon>
        <taxon>Spermatophyta</taxon>
        <taxon>Magnoliopsida</taxon>
        <taxon>Liliopsida</taxon>
        <taxon>Poales</taxon>
        <taxon>Poaceae</taxon>
        <taxon>BOP clade</taxon>
        <taxon>Pooideae</taxon>
        <taxon>Poodae</taxon>
        <taxon>Poeae</taxon>
        <taxon>Poeae Chloroplast Group 2 (Poeae type)</taxon>
        <taxon>Loliodinae</taxon>
        <taxon>Loliinae</taxon>
        <taxon>Lolium</taxon>
    </lineage>
</organism>
<sequence length="90" mass="8525">MADDMAVVCPTSGGGRGRGGLQGETLAPFSSPLGGGGGLAFGCGGAQACAVSPDYAICLVSPAATMASLGWSPAWGPDLNKGGGPRASIG</sequence>
<accession>A0AAD8QNL6</accession>
<name>A0AAD8QNL6_LOLMU</name>
<dbReference type="Proteomes" id="UP001231189">
    <property type="component" value="Unassembled WGS sequence"/>
</dbReference>